<comment type="similarity">
    <text evidence="3 6">Belongs to the pectinacetylesterase family.</text>
</comment>
<feature type="signal peptide" evidence="6">
    <location>
        <begin position="1"/>
        <end position="23"/>
    </location>
</feature>
<evidence type="ECO:0000256" key="4">
    <source>
        <dbReference type="ARBA" id="ARBA00022512"/>
    </source>
</evidence>
<sequence length="399" mass="44444">MNIAVAVLLVLLALRNLTSLCSGDEYGRLLVPMTLVHDASASGAYCLDGSLPAYHMNRGFGAGARNWILQFEGGGWCNDISSCHERAKTRRGSTLYMNKLEVFSGILNNNASLNPDFYNWNRVKIRYCDGASFAGDSKFDDGSSVLYFRGQRIWEAIVNDLLPKGLGQAHKALLSGCSAGGLSAFIHCEGFTRMLPGNASVKCLSDAGFFMDVRDISSNYTMRSFFEKLVSLQGVEKNLNVYCTNQLVNPKLCIFPQHSLQYIRTPFFILNSAYDVYQINHTLVPPSSDLLGHWKHCKLDPANCNSTQLDILQGFRRDMLGAMISFFRYSTRGGMFINSCFAHCQSESQDTWFGVDSPRIHKKTIAEAVGDWYFSRSISKHIDCPYPCDTSCHNLVPAV</sequence>
<reference evidence="7 8" key="1">
    <citation type="submission" date="2021-09" db="EMBL/GenBank/DDBJ databases">
        <title>Genomic insights and catalytic innovation underlie evolution of tropane alkaloids biosynthesis.</title>
        <authorList>
            <person name="Wang Y.-J."/>
            <person name="Tian T."/>
            <person name="Huang J.-P."/>
            <person name="Huang S.-X."/>
        </authorList>
    </citation>
    <scope>NUCLEOTIDE SEQUENCE [LARGE SCALE GENOMIC DNA]</scope>
    <source>
        <strain evidence="7">KIB-2018</strain>
        <tissue evidence="7">Leaf</tissue>
    </source>
</reference>
<keyword evidence="6" id="KW-0732">Signal</keyword>
<evidence type="ECO:0000313" key="8">
    <source>
        <dbReference type="Proteomes" id="UP001159364"/>
    </source>
</evidence>
<keyword evidence="6" id="KW-0964">Secreted</keyword>
<keyword evidence="4 6" id="KW-0134">Cell wall</keyword>
<dbReference type="AlphaFoldDB" id="A0AAV8SL46"/>
<gene>
    <name evidence="7" type="ORF">K2173_008658</name>
</gene>
<dbReference type="GO" id="GO:0071555">
    <property type="term" value="P:cell wall organization"/>
    <property type="evidence" value="ECO:0007669"/>
    <property type="project" value="UniProtKB-KW"/>
</dbReference>
<dbReference type="PANTHER" id="PTHR21562">
    <property type="entry name" value="NOTUM-RELATED"/>
    <property type="match status" value="1"/>
</dbReference>
<evidence type="ECO:0000313" key="7">
    <source>
        <dbReference type="EMBL" id="KAJ8752923.1"/>
    </source>
</evidence>
<keyword evidence="5 6" id="KW-0961">Cell wall biogenesis/degradation</keyword>
<dbReference type="Pfam" id="PF03283">
    <property type="entry name" value="PAE"/>
    <property type="match status" value="1"/>
</dbReference>
<accession>A0AAV8SL46</accession>
<protein>
    <recommendedName>
        <fullName evidence="6">Pectin acetylesterase</fullName>
        <ecNumber evidence="6">3.1.1.-</ecNumber>
    </recommendedName>
</protein>
<keyword evidence="8" id="KW-1185">Reference proteome</keyword>
<dbReference type="EC" id="3.1.1.-" evidence="6"/>
<evidence type="ECO:0000256" key="2">
    <source>
        <dbReference type="ARBA" id="ARBA00004191"/>
    </source>
</evidence>
<comment type="caution">
    <text evidence="7">The sequence shown here is derived from an EMBL/GenBank/DDBJ whole genome shotgun (WGS) entry which is preliminary data.</text>
</comment>
<evidence type="ECO:0000256" key="1">
    <source>
        <dbReference type="ARBA" id="ARBA00003534"/>
    </source>
</evidence>
<organism evidence="7 8">
    <name type="scientific">Erythroxylum novogranatense</name>
    <dbReference type="NCBI Taxonomy" id="1862640"/>
    <lineage>
        <taxon>Eukaryota</taxon>
        <taxon>Viridiplantae</taxon>
        <taxon>Streptophyta</taxon>
        <taxon>Embryophyta</taxon>
        <taxon>Tracheophyta</taxon>
        <taxon>Spermatophyta</taxon>
        <taxon>Magnoliopsida</taxon>
        <taxon>eudicotyledons</taxon>
        <taxon>Gunneridae</taxon>
        <taxon>Pentapetalae</taxon>
        <taxon>rosids</taxon>
        <taxon>fabids</taxon>
        <taxon>Malpighiales</taxon>
        <taxon>Erythroxylaceae</taxon>
        <taxon>Erythroxylum</taxon>
    </lineage>
</organism>
<comment type="function">
    <text evidence="1 6">Hydrolyzes acetyl esters in homogalacturonan regions of pectin. In type I primary cell wall, galacturonic acid residues of pectin can be acetylated at the O-2 and O-3 positions. Decreasing the degree of acetylation of pectin gels in vitro alters their physical properties.</text>
</comment>
<proteinExistence type="inferred from homology"/>
<comment type="subcellular location">
    <subcellularLocation>
        <location evidence="2 6">Secreted</location>
        <location evidence="2 6">Cell wall</location>
    </subcellularLocation>
</comment>
<evidence type="ECO:0000256" key="3">
    <source>
        <dbReference type="ARBA" id="ARBA00005784"/>
    </source>
</evidence>
<dbReference type="EMBL" id="JAIWQS010000010">
    <property type="protein sequence ID" value="KAJ8752923.1"/>
    <property type="molecule type" value="Genomic_DNA"/>
</dbReference>
<evidence type="ECO:0000256" key="6">
    <source>
        <dbReference type="RuleBase" id="RU363114"/>
    </source>
</evidence>
<dbReference type="InterPro" id="IPR004963">
    <property type="entry name" value="PAE/NOTUM"/>
</dbReference>
<name>A0AAV8SL46_9ROSI</name>
<dbReference type="GO" id="GO:0016787">
    <property type="term" value="F:hydrolase activity"/>
    <property type="evidence" value="ECO:0007669"/>
    <property type="project" value="UniProtKB-KW"/>
</dbReference>
<evidence type="ECO:0000256" key="5">
    <source>
        <dbReference type="ARBA" id="ARBA00023316"/>
    </source>
</evidence>
<dbReference type="PANTHER" id="PTHR21562:SF69">
    <property type="entry name" value="PECTIN ACETYLESTERASE 9"/>
    <property type="match status" value="1"/>
</dbReference>
<keyword evidence="6" id="KW-0378">Hydrolase</keyword>
<feature type="chain" id="PRO_5043098243" description="Pectin acetylesterase" evidence="6">
    <location>
        <begin position="24"/>
        <end position="399"/>
    </location>
</feature>
<dbReference type="Proteomes" id="UP001159364">
    <property type="component" value="Linkage Group LG10"/>
</dbReference>